<dbReference type="GO" id="GO:0016020">
    <property type="term" value="C:membrane"/>
    <property type="evidence" value="ECO:0007669"/>
    <property type="project" value="UniProtKB-SubCell"/>
</dbReference>
<evidence type="ECO:0000259" key="4">
    <source>
        <dbReference type="PROSITE" id="PS50850"/>
    </source>
</evidence>
<feature type="region of interest" description="Disordered" evidence="2">
    <location>
        <begin position="1"/>
        <end position="47"/>
    </location>
</feature>
<comment type="subcellular location">
    <subcellularLocation>
        <location evidence="1">Membrane</location>
        <topology evidence="1">Multi-pass membrane protein</topology>
    </subcellularLocation>
</comment>
<dbReference type="AlphaFoldDB" id="A0A8B7ZF13"/>
<feature type="region of interest" description="Disordered" evidence="2">
    <location>
        <begin position="237"/>
        <end position="301"/>
    </location>
</feature>
<keyword evidence="5" id="KW-1185">Reference proteome</keyword>
<dbReference type="InterPro" id="IPR011701">
    <property type="entry name" value="MFS"/>
</dbReference>
<feature type="compositionally biased region" description="Acidic residues" evidence="2">
    <location>
        <begin position="289"/>
        <end position="298"/>
    </location>
</feature>
<feature type="non-terminal residue" evidence="6">
    <location>
        <position position="328"/>
    </location>
</feature>
<feature type="compositionally biased region" description="Polar residues" evidence="2">
    <location>
        <begin position="247"/>
        <end position="259"/>
    </location>
</feature>
<dbReference type="RefSeq" id="XP_022103445.1">
    <property type="nucleotide sequence ID" value="XM_022247753.1"/>
</dbReference>
<keyword evidence="3" id="KW-0472">Membrane</keyword>
<feature type="domain" description="Major facilitator superfamily (MFS) profile" evidence="4">
    <location>
        <begin position="53"/>
        <end position="328"/>
    </location>
</feature>
<evidence type="ECO:0000256" key="1">
    <source>
        <dbReference type="ARBA" id="ARBA00004141"/>
    </source>
</evidence>
<dbReference type="SUPFAM" id="SSF103473">
    <property type="entry name" value="MFS general substrate transporter"/>
    <property type="match status" value="1"/>
</dbReference>
<dbReference type="InterPro" id="IPR050327">
    <property type="entry name" value="Proton-linked_MCT"/>
</dbReference>
<dbReference type="PANTHER" id="PTHR11360:SF284">
    <property type="entry name" value="EG:103B4.3 PROTEIN-RELATED"/>
    <property type="match status" value="1"/>
</dbReference>
<keyword evidence="3" id="KW-1133">Transmembrane helix</keyword>
<dbReference type="Proteomes" id="UP000694845">
    <property type="component" value="Unplaced"/>
</dbReference>
<feature type="transmembrane region" description="Helical" evidence="3">
    <location>
        <begin position="177"/>
        <end position="195"/>
    </location>
</feature>
<dbReference type="OrthoDB" id="6499973at2759"/>
<gene>
    <name evidence="6" type="primary">LOC110986110</name>
</gene>
<dbReference type="InterPro" id="IPR036259">
    <property type="entry name" value="MFS_trans_sf"/>
</dbReference>
<dbReference type="PANTHER" id="PTHR11360">
    <property type="entry name" value="MONOCARBOXYLATE TRANSPORTER"/>
    <property type="match status" value="1"/>
</dbReference>
<evidence type="ECO:0000256" key="3">
    <source>
        <dbReference type="SAM" id="Phobius"/>
    </source>
</evidence>
<feature type="transmembrane region" description="Helical" evidence="3">
    <location>
        <begin position="144"/>
        <end position="165"/>
    </location>
</feature>
<dbReference type="OMA" id="INDCSAH"/>
<feature type="transmembrane region" description="Helical" evidence="3">
    <location>
        <begin position="53"/>
        <end position="79"/>
    </location>
</feature>
<evidence type="ECO:0000313" key="6">
    <source>
        <dbReference type="RefSeq" id="XP_022103445.1"/>
    </source>
</evidence>
<organism evidence="5 6">
    <name type="scientific">Acanthaster planci</name>
    <name type="common">Crown-of-thorns starfish</name>
    <dbReference type="NCBI Taxonomy" id="133434"/>
    <lineage>
        <taxon>Eukaryota</taxon>
        <taxon>Metazoa</taxon>
        <taxon>Echinodermata</taxon>
        <taxon>Eleutherozoa</taxon>
        <taxon>Asterozoa</taxon>
        <taxon>Asteroidea</taxon>
        <taxon>Valvatacea</taxon>
        <taxon>Valvatida</taxon>
        <taxon>Acanthasteridae</taxon>
        <taxon>Acanthaster</taxon>
    </lineage>
</organism>
<dbReference type="Pfam" id="PF07690">
    <property type="entry name" value="MFS_1"/>
    <property type="match status" value="1"/>
</dbReference>
<feature type="transmembrane region" description="Helical" evidence="3">
    <location>
        <begin position="85"/>
        <end position="106"/>
    </location>
</feature>
<protein>
    <submittedName>
        <fullName evidence="6">Monocarboxylate transporter 13-like</fullName>
    </submittedName>
</protein>
<evidence type="ECO:0000313" key="5">
    <source>
        <dbReference type="Proteomes" id="UP000694845"/>
    </source>
</evidence>
<dbReference type="KEGG" id="aplc:110986110"/>
<reference evidence="6" key="1">
    <citation type="submission" date="2025-08" db="UniProtKB">
        <authorList>
            <consortium name="RefSeq"/>
        </authorList>
    </citation>
    <scope>IDENTIFICATION</scope>
</reference>
<feature type="transmembrane region" description="Helical" evidence="3">
    <location>
        <begin position="118"/>
        <end position="138"/>
    </location>
</feature>
<proteinExistence type="predicted"/>
<feature type="transmembrane region" description="Helical" evidence="3">
    <location>
        <begin position="207"/>
        <end position="228"/>
    </location>
</feature>
<evidence type="ECO:0000256" key="2">
    <source>
        <dbReference type="SAM" id="MobiDB-lite"/>
    </source>
</evidence>
<dbReference type="InterPro" id="IPR020846">
    <property type="entry name" value="MFS_dom"/>
</dbReference>
<dbReference type="GO" id="GO:0008028">
    <property type="term" value="F:monocarboxylic acid transmembrane transporter activity"/>
    <property type="evidence" value="ECO:0007669"/>
    <property type="project" value="TreeGrafter"/>
</dbReference>
<dbReference type="GeneID" id="110986110"/>
<sequence length="328" mass="34789">MDSHRASSGTAQPSSVREETEESGQTAEVPTTDKDGQTEESEQTAEPKTNTGWAWVVLCGAFLVYFNALGFTMSLSVYLPVWMDYFEASSATTGLVISISTLWRGILSPLASALCNRYGPRVVTMMGGLMASGGAALLSLSPSIAYLIVVNLVSAFGISMVFVSAMQALALYFHKRYSFAVGIALAGISCGQLAYPPLITYLIDQYGWKGSILITAAINLHIVAAGALMRPVTRKKLQPETEEDQANTDQISINENASQRGHGVDIDDNAVVSGSSVGTGYREGSSLGEGDDDEETDDTGVAAIIADDATDTAEFINDCSAHPVEEIT</sequence>
<name>A0A8B7ZF13_ACAPL</name>
<keyword evidence="3" id="KW-0812">Transmembrane</keyword>
<dbReference type="Gene3D" id="1.20.1250.20">
    <property type="entry name" value="MFS general substrate transporter like domains"/>
    <property type="match status" value="1"/>
</dbReference>
<accession>A0A8B7ZF13</accession>
<dbReference type="PROSITE" id="PS50850">
    <property type="entry name" value="MFS"/>
    <property type="match status" value="1"/>
</dbReference>
<feature type="compositionally biased region" description="Polar residues" evidence="2">
    <location>
        <begin position="1"/>
        <end position="15"/>
    </location>
</feature>